<proteinExistence type="predicted"/>
<dbReference type="Proteomes" id="UP000295560">
    <property type="component" value="Unassembled WGS sequence"/>
</dbReference>
<dbReference type="AlphaFoldDB" id="A0A4R1HLV5"/>
<sequence length="318" mass="35546">MPTTRETEHEVLVDAPPVDVYRIVVDVERWPEIFHPTVHVEVVERETGPDGSARSERIRIWATANGTAKTWTSRRTLDPDARRITFRQEVSQPPVGGMGGAWIVEDAGGGRSRVRLLHDYHAAGDDPADLQWIDQAVDRNSRVELEALRSHLERATSAPELLFTFEDSVEVGGAGRDVYDFINEAQLWDERLPHVAKVSLEEDTPGLQLLAMDTRTKDGSTHTTESVRVCRPHSRIVYKQTRVPPLMTLHTGEWQIADRPGGRVSVTSRHTVRINEEKIADVLGAQAGVGDARDYLRRALGGNSLATLELAQRYAESR</sequence>
<keyword evidence="3" id="KW-1185">Reference proteome</keyword>
<protein>
    <submittedName>
        <fullName evidence="2">Aromatase</fullName>
    </submittedName>
</protein>
<feature type="domain" description="Coenzyme Q-binding protein COQ10 START" evidence="1">
    <location>
        <begin position="177"/>
        <end position="286"/>
    </location>
</feature>
<dbReference type="Gene3D" id="3.30.530.20">
    <property type="match status" value="2"/>
</dbReference>
<dbReference type="InterPro" id="IPR023393">
    <property type="entry name" value="START-like_dom_sf"/>
</dbReference>
<accession>A0A4R1HLV5</accession>
<evidence type="ECO:0000313" key="2">
    <source>
        <dbReference type="EMBL" id="TCK22091.1"/>
    </source>
</evidence>
<dbReference type="Pfam" id="PF10604">
    <property type="entry name" value="Polyketide_cyc2"/>
    <property type="match status" value="1"/>
</dbReference>
<dbReference type="RefSeq" id="WP_132430758.1">
    <property type="nucleotide sequence ID" value="NZ_SMFZ01000002.1"/>
</dbReference>
<dbReference type="InterPro" id="IPR005031">
    <property type="entry name" value="COQ10_START"/>
</dbReference>
<dbReference type="EMBL" id="SMFZ01000002">
    <property type="protein sequence ID" value="TCK22091.1"/>
    <property type="molecule type" value="Genomic_DNA"/>
</dbReference>
<dbReference type="Pfam" id="PF03364">
    <property type="entry name" value="Polyketide_cyc"/>
    <property type="match status" value="1"/>
</dbReference>
<dbReference type="CDD" id="cd08861">
    <property type="entry name" value="OtcD1_ARO-CYC_like"/>
    <property type="match status" value="2"/>
</dbReference>
<evidence type="ECO:0000313" key="3">
    <source>
        <dbReference type="Proteomes" id="UP000295560"/>
    </source>
</evidence>
<evidence type="ECO:0000259" key="1">
    <source>
        <dbReference type="Pfam" id="PF03364"/>
    </source>
</evidence>
<dbReference type="OrthoDB" id="3419705at2"/>
<gene>
    <name evidence="2" type="ORF">EV378_6089</name>
</gene>
<dbReference type="InterPro" id="IPR019587">
    <property type="entry name" value="Polyketide_cyclase/dehydratase"/>
</dbReference>
<organism evidence="2 3">
    <name type="scientific">Pseudonocardia endophytica</name>
    <dbReference type="NCBI Taxonomy" id="401976"/>
    <lineage>
        <taxon>Bacteria</taxon>
        <taxon>Bacillati</taxon>
        <taxon>Actinomycetota</taxon>
        <taxon>Actinomycetes</taxon>
        <taxon>Pseudonocardiales</taxon>
        <taxon>Pseudonocardiaceae</taxon>
        <taxon>Pseudonocardia</taxon>
    </lineage>
</organism>
<dbReference type="SUPFAM" id="SSF55961">
    <property type="entry name" value="Bet v1-like"/>
    <property type="match status" value="2"/>
</dbReference>
<comment type="caution">
    <text evidence="2">The sequence shown here is derived from an EMBL/GenBank/DDBJ whole genome shotgun (WGS) entry which is preliminary data.</text>
</comment>
<reference evidence="2 3" key="1">
    <citation type="submission" date="2019-03" db="EMBL/GenBank/DDBJ databases">
        <title>Sequencing the genomes of 1000 actinobacteria strains.</title>
        <authorList>
            <person name="Klenk H.-P."/>
        </authorList>
    </citation>
    <scope>NUCLEOTIDE SEQUENCE [LARGE SCALE GENOMIC DNA]</scope>
    <source>
        <strain evidence="2 3">DSM 44969</strain>
    </source>
</reference>
<name>A0A4R1HLV5_PSEEN</name>